<reference evidence="2" key="1">
    <citation type="journal article" date="2019" name="Plant J.">
        <title>Chlorella vulgaris genome assembly and annotation reveals the molecular basis for metabolic acclimation to high light conditions.</title>
        <authorList>
            <person name="Cecchin M."/>
            <person name="Marcolungo L."/>
            <person name="Rossato M."/>
            <person name="Girolomoni L."/>
            <person name="Cosentino E."/>
            <person name="Cuine S."/>
            <person name="Li-Beisson Y."/>
            <person name="Delledonne M."/>
            <person name="Ballottari M."/>
        </authorList>
    </citation>
    <scope>NUCLEOTIDE SEQUENCE</scope>
    <source>
        <strain evidence="2">211/11P</strain>
    </source>
</reference>
<protein>
    <submittedName>
        <fullName evidence="2">Uncharacterized protein</fullName>
    </submittedName>
</protein>
<organism evidence="2 3">
    <name type="scientific">Chlorella vulgaris</name>
    <name type="common">Green alga</name>
    <dbReference type="NCBI Taxonomy" id="3077"/>
    <lineage>
        <taxon>Eukaryota</taxon>
        <taxon>Viridiplantae</taxon>
        <taxon>Chlorophyta</taxon>
        <taxon>core chlorophytes</taxon>
        <taxon>Trebouxiophyceae</taxon>
        <taxon>Chlorellales</taxon>
        <taxon>Chlorellaceae</taxon>
        <taxon>Chlorella clade</taxon>
        <taxon>Chlorella</taxon>
    </lineage>
</organism>
<accession>A0A9D4TMX6</accession>
<keyword evidence="3" id="KW-1185">Reference proteome</keyword>
<dbReference type="EMBL" id="SIDB01000008">
    <property type="protein sequence ID" value="KAI3429811.1"/>
    <property type="molecule type" value="Genomic_DNA"/>
</dbReference>
<proteinExistence type="predicted"/>
<evidence type="ECO:0000256" key="1">
    <source>
        <dbReference type="SAM" id="MobiDB-lite"/>
    </source>
</evidence>
<gene>
    <name evidence="2" type="ORF">D9Q98_010124</name>
</gene>
<evidence type="ECO:0000313" key="2">
    <source>
        <dbReference type="EMBL" id="KAI3429811.1"/>
    </source>
</evidence>
<feature type="compositionally biased region" description="Low complexity" evidence="1">
    <location>
        <begin position="1"/>
        <end position="15"/>
    </location>
</feature>
<dbReference type="AlphaFoldDB" id="A0A9D4TMX6"/>
<dbReference type="Proteomes" id="UP001055712">
    <property type="component" value="Unassembled WGS sequence"/>
</dbReference>
<evidence type="ECO:0000313" key="3">
    <source>
        <dbReference type="Proteomes" id="UP001055712"/>
    </source>
</evidence>
<name>A0A9D4TMX6_CHLVU</name>
<reference evidence="2" key="2">
    <citation type="submission" date="2020-11" db="EMBL/GenBank/DDBJ databases">
        <authorList>
            <person name="Cecchin M."/>
            <person name="Marcolungo L."/>
            <person name="Rossato M."/>
            <person name="Girolomoni L."/>
            <person name="Cosentino E."/>
            <person name="Cuine S."/>
            <person name="Li-Beisson Y."/>
            <person name="Delledonne M."/>
            <person name="Ballottari M."/>
        </authorList>
    </citation>
    <scope>NUCLEOTIDE SEQUENCE</scope>
    <source>
        <strain evidence="2">211/11P</strain>
        <tissue evidence="2">Whole cell</tissue>
    </source>
</reference>
<sequence>MHLHKQQLQPHAAARQHQHQLSGASSGAELVAAQRLAGEAPAAIAPRSQASAQLLAFLPGGEQAVAAVGLRLLLLRAVPTAVQTICCLLDCTAPIAAVAVSNGDVPGSIPGTPQKQRWVAAIAGQDVHFVAVGSGTGGGAVSSPTSSTSVSADAQAAWQSCAWHPHSPVCAVLALGQLQLVQLSEVPSSASAQQAGMVAIHTLLASVSGPTHGSLGSTSSTSSCCMAWLGAGPPCDGLDAADSSGGSCLVCWEPQRLELLQFGKGWRCVERRQMLLDLPGPVCGLAPAGARNLLIATKRAVSDWLGSARSEQPVAAAAQQQQQEAERAGDILQRGLQAASLRSAPVALLLPSNELGNSSSPVLGRSDGAAEAPAAAAAFAATVTGLSSTDGVLRPAAAFGPGAAGIPGFLMLPGEAAQPSVSLHGAQFGSVAVDGGSGSGGRGGRGGSSGAVQVQHVWPSEGHVTLLHVGHKTQATVQLGVAPDVVQAAGTLAVLSSSRGAPALAVCGVGPADCQAQQQQHATLRLQLPADMPEGCCAKVRGMAALGPPAGASVCRSPLLVWVLLAAAPKAAAAPFLSAALAGSGEARQQPAQLWLCCYRLAVGASLVEAAAIGGLEGQEEEDAIVHASQPAGSALGAVLAMQQAVQEMRRELSSRLNGLDEQLAGLMSQLQGP</sequence>
<comment type="caution">
    <text evidence="2">The sequence shown here is derived from an EMBL/GenBank/DDBJ whole genome shotgun (WGS) entry which is preliminary data.</text>
</comment>
<feature type="region of interest" description="Disordered" evidence="1">
    <location>
        <begin position="1"/>
        <end position="20"/>
    </location>
</feature>